<accession>A0ABR0KRV1</accession>
<protein>
    <submittedName>
        <fullName evidence="2">Uncharacterized protein</fullName>
    </submittedName>
</protein>
<feature type="signal peptide" evidence="1">
    <location>
        <begin position="1"/>
        <end position="26"/>
    </location>
</feature>
<dbReference type="EMBL" id="JAVRRA010025181">
    <property type="protein sequence ID" value="KAK5121374.1"/>
    <property type="molecule type" value="Genomic_DNA"/>
</dbReference>
<comment type="caution">
    <text evidence="2">The sequence shown here is derived from an EMBL/GenBank/DDBJ whole genome shotgun (WGS) entry which is preliminary data.</text>
</comment>
<dbReference type="Proteomes" id="UP001357485">
    <property type="component" value="Unassembled WGS sequence"/>
</dbReference>
<keyword evidence="1" id="KW-0732">Signal</keyword>
<gene>
    <name evidence="2" type="ORF">LTR16_004338</name>
</gene>
<evidence type="ECO:0000313" key="3">
    <source>
        <dbReference type="Proteomes" id="UP001357485"/>
    </source>
</evidence>
<name>A0ABR0KRV1_9PEZI</name>
<reference evidence="2 3" key="1">
    <citation type="submission" date="2023-08" db="EMBL/GenBank/DDBJ databases">
        <title>Black Yeasts Isolated from many extreme environments.</title>
        <authorList>
            <person name="Coleine C."/>
            <person name="Stajich J.E."/>
            <person name="Selbmann L."/>
        </authorList>
    </citation>
    <scope>NUCLEOTIDE SEQUENCE [LARGE SCALE GENOMIC DNA]</scope>
    <source>
        <strain evidence="2 3">CCFEE 536</strain>
    </source>
</reference>
<evidence type="ECO:0000256" key="1">
    <source>
        <dbReference type="SAM" id="SignalP"/>
    </source>
</evidence>
<organism evidence="2 3">
    <name type="scientific">Cryomyces antarcticus</name>
    <dbReference type="NCBI Taxonomy" id="329879"/>
    <lineage>
        <taxon>Eukaryota</taxon>
        <taxon>Fungi</taxon>
        <taxon>Dikarya</taxon>
        <taxon>Ascomycota</taxon>
        <taxon>Pezizomycotina</taxon>
        <taxon>Dothideomycetes</taxon>
        <taxon>Dothideomycetes incertae sedis</taxon>
        <taxon>Cryomyces</taxon>
    </lineage>
</organism>
<evidence type="ECO:0000313" key="2">
    <source>
        <dbReference type="EMBL" id="KAK5121374.1"/>
    </source>
</evidence>
<proteinExistence type="predicted"/>
<sequence>MFKPFSSMKAFSVIVLLHLLLSPSSASPLVKRSWNMILTPADIQLVAPSTATCASAAFPDECRTADQAADYIWESFKTYGITTFHEQAALLSLMLFESGEFKYNKNHWPGVPGQGTRNMQSPVFNLLYAESVPALALTLSQVEGEGPIYILGLVSPDRYSFASAAWFLANQCSTSVRQGLQAGTLQGWETYLTSCVGTTATDDRTAYWTKAMKLGA</sequence>
<keyword evidence="3" id="KW-1185">Reference proteome</keyword>
<feature type="chain" id="PRO_5045794894" evidence="1">
    <location>
        <begin position="27"/>
        <end position="216"/>
    </location>
</feature>
<feature type="non-terminal residue" evidence="2">
    <location>
        <position position="216"/>
    </location>
</feature>